<evidence type="ECO:0000313" key="9">
    <source>
        <dbReference type="Proteomes" id="UP000284651"/>
    </source>
</evidence>
<dbReference type="Pfam" id="PF13589">
    <property type="entry name" value="HATPase_c_3"/>
    <property type="match status" value="1"/>
</dbReference>
<dbReference type="Proteomes" id="UP000284651">
    <property type="component" value="Unassembled WGS sequence"/>
</dbReference>
<dbReference type="Pfam" id="PF02518">
    <property type="entry name" value="HATPase_c"/>
    <property type="match status" value="1"/>
</dbReference>
<dbReference type="GO" id="GO:0000160">
    <property type="term" value="P:phosphorelay signal transduction system"/>
    <property type="evidence" value="ECO:0007669"/>
    <property type="project" value="UniProtKB-KW"/>
</dbReference>
<evidence type="ECO:0000259" key="7">
    <source>
        <dbReference type="Pfam" id="PF02518"/>
    </source>
</evidence>
<feature type="domain" description="Histidine kinase/HSP90-like ATPase" evidence="7">
    <location>
        <begin position="651"/>
        <end position="737"/>
    </location>
</feature>
<dbReference type="AlphaFoldDB" id="A0A413CQN5"/>
<reference evidence="8 9" key="1">
    <citation type="submission" date="2018-08" db="EMBL/GenBank/DDBJ databases">
        <title>A genome reference for cultivated species of the human gut microbiota.</title>
        <authorList>
            <person name="Zou Y."/>
            <person name="Xue W."/>
            <person name="Luo G."/>
        </authorList>
    </citation>
    <scope>NUCLEOTIDE SEQUENCE [LARGE SCALE GENOMIC DNA]</scope>
    <source>
        <strain evidence="8 9">AF10-31</strain>
    </source>
</reference>
<keyword evidence="2" id="KW-0547">Nucleotide-binding</keyword>
<evidence type="ECO:0000313" key="8">
    <source>
        <dbReference type="EMBL" id="RGW72080.1"/>
    </source>
</evidence>
<dbReference type="EMBL" id="QSAT01000052">
    <property type="protein sequence ID" value="RGW72080.1"/>
    <property type="molecule type" value="Genomic_DNA"/>
</dbReference>
<evidence type="ECO:0000256" key="4">
    <source>
        <dbReference type="ARBA" id="ARBA00022840"/>
    </source>
</evidence>
<dbReference type="SUPFAM" id="SSF55874">
    <property type="entry name" value="ATPase domain of HSP90 chaperone/DNA topoisomerase II/histidine kinase"/>
    <property type="match status" value="2"/>
</dbReference>
<keyword evidence="5" id="KW-0902">Two-component regulatory system</keyword>
<dbReference type="Gene3D" id="3.30.565.10">
    <property type="entry name" value="Histidine kinase-like ATPase, C-terminal domain"/>
    <property type="match status" value="2"/>
</dbReference>
<dbReference type="RefSeq" id="WP_118357838.1">
    <property type="nucleotide sequence ID" value="NZ_QSAT01000052.1"/>
</dbReference>
<keyword evidence="3" id="KW-0418">Kinase</keyword>
<accession>A0A413CQN5</accession>
<evidence type="ECO:0000256" key="2">
    <source>
        <dbReference type="ARBA" id="ARBA00022741"/>
    </source>
</evidence>
<organism evidence="8 9">
    <name type="scientific">Holdemanella biformis</name>
    <dbReference type="NCBI Taxonomy" id="1735"/>
    <lineage>
        <taxon>Bacteria</taxon>
        <taxon>Bacillati</taxon>
        <taxon>Bacillota</taxon>
        <taxon>Erysipelotrichia</taxon>
        <taxon>Erysipelotrichales</taxon>
        <taxon>Erysipelotrichaceae</taxon>
        <taxon>Holdemanella</taxon>
    </lineage>
</organism>
<dbReference type="PANTHER" id="PTHR43065:SF46">
    <property type="entry name" value="C4-DICARBOXYLATE TRANSPORT SENSOR PROTEIN DCTB"/>
    <property type="match status" value="1"/>
</dbReference>
<dbReference type="InterPro" id="IPR003594">
    <property type="entry name" value="HATPase_dom"/>
</dbReference>
<evidence type="ECO:0000256" key="3">
    <source>
        <dbReference type="ARBA" id="ARBA00022777"/>
    </source>
</evidence>
<dbReference type="InterPro" id="IPR036890">
    <property type="entry name" value="HATPase_C_sf"/>
</dbReference>
<sequence>MSEKLHFKVSAGLKNIIGKELINDKFIAIFELVKNSYDAGAKEVTIKFENIYSDDSTIYIIDDGKGMSKQEIIDKWLFVAYSEKKNNTYRDNIKFRRNYAGAKGVGRFSCDRLGETVELLSKTNKDINVNRVKINWNEFENVDTEEFQNIEVLYDEIQSDLIAAQGTVIKIYGLREKWNRDELLQLKKSLTQLVNPEANENYDMFSIILDVKEERENDRKKSENEKVFDKDIVNGKVINHVFDVLNIKTTKITAAISKDGKKITTTLNDRGIQLFEIEEKNKYGIKNIKGTIYSLNRAAKINFTKMMGIESVNYGSVFIYKNGFRVYPYGEPEKDFMNIDRRKAQGYNRYLGTREICGRIDIFGDNRGFVETSSRNNGFISSYETGELEDFFYEYLLKPLEKYVVNIIHWGEEVIDSESLATTMDAYDDLEAVLKKIKARFKPEALLKATYNKELTEVILEHTKKKSEIDELKKIAREKSDVQLLKQADKIEKETEKLKKEVSENRIELQQVVIEHEKTKKALEVTQKQVGVLQSKADVSVDNAIDAMHIMKTYADSIDSNISEIVDMVREGDGINDILPVFHEIRQTCSKILNTYNLVINTEYKADTGNKKMDIIKFTKEYVEKQWNHKLPVEIRGLDSMEVMFNPLEFSIIIDNIADNARKANATKLQIVFENNNCIKWVDNGYGIQSDVDVSKMFEQGFTTTNGTGIGLYTIQKYANKMNATVTINSNYKNGFELLMRF</sequence>
<evidence type="ECO:0000256" key="6">
    <source>
        <dbReference type="SAM" id="Coils"/>
    </source>
</evidence>
<keyword evidence="4 8" id="KW-0067">ATP-binding</keyword>
<evidence type="ECO:0000256" key="1">
    <source>
        <dbReference type="ARBA" id="ARBA00022679"/>
    </source>
</evidence>
<dbReference type="PANTHER" id="PTHR43065">
    <property type="entry name" value="SENSOR HISTIDINE KINASE"/>
    <property type="match status" value="1"/>
</dbReference>
<dbReference type="GO" id="GO:0016301">
    <property type="term" value="F:kinase activity"/>
    <property type="evidence" value="ECO:0007669"/>
    <property type="project" value="UniProtKB-KW"/>
</dbReference>
<dbReference type="GO" id="GO:0005524">
    <property type="term" value="F:ATP binding"/>
    <property type="evidence" value="ECO:0007669"/>
    <property type="project" value="UniProtKB-KW"/>
</dbReference>
<name>A0A413CQN5_9FIRM</name>
<evidence type="ECO:0000256" key="5">
    <source>
        <dbReference type="ARBA" id="ARBA00023012"/>
    </source>
</evidence>
<feature type="coiled-coil region" evidence="6">
    <location>
        <begin position="481"/>
        <end position="508"/>
    </location>
</feature>
<keyword evidence="6" id="KW-0175">Coiled coil</keyword>
<comment type="caution">
    <text evidence="8">The sequence shown here is derived from an EMBL/GenBank/DDBJ whole genome shotgun (WGS) entry which is preliminary data.</text>
</comment>
<gene>
    <name evidence="8" type="ORF">DWV56_11440</name>
</gene>
<protein>
    <submittedName>
        <fullName evidence="8">ATP-binding protein</fullName>
    </submittedName>
</protein>
<proteinExistence type="predicted"/>
<keyword evidence="1" id="KW-0808">Transferase</keyword>